<evidence type="ECO:0000256" key="1">
    <source>
        <dbReference type="SAM" id="Phobius"/>
    </source>
</evidence>
<gene>
    <name evidence="2" type="ORF">G4L39_01040</name>
</gene>
<keyword evidence="1" id="KW-1133">Transmembrane helix</keyword>
<evidence type="ECO:0000313" key="3">
    <source>
        <dbReference type="Proteomes" id="UP000477311"/>
    </source>
</evidence>
<dbReference type="Pfam" id="PF05751">
    <property type="entry name" value="FixH"/>
    <property type="match status" value="1"/>
</dbReference>
<dbReference type="InterPro" id="IPR008620">
    <property type="entry name" value="FixH"/>
</dbReference>
<dbReference type="RefSeq" id="WP_165105256.1">
    <property type="nucleotide sequence ID" value="NZ_JAAKYA010000006.1"/>
</dbReference>
<sequence length="163" mass="18056">MKASERSSGGSLWPAGLVTAFVLFVAGTAALVWVSRRANLDLVRPDYYEAEQVHDAEQARRDRASALAPRLRLTLDDLRRRLLLQLPPGHEGATGRVVFYRPSAAAMDREWPLQPDGSGLQEISVRDLASGLWRVRVIWTNGGVEYEETGDFVLRGSGEDPAR</sequence>
<keyword evidence="1" id="KW-0472">Membrane</keyword>
<name>A0A6M1RK14_9BACT</name>
<dbReference type="Proteomes" id="UP000477311">
    <property type="component" value="Unassembled WGS sequence"/>
</dbReference>
<proteinExistence type="predicted"/>
<comment type="caution">
    <text evidence="2">The sequence shown here is derived from an EMBL/GenBank/DDBJ whole genome shotgun (WGS) entry which is preliminary data.</text>
</comment>
<keyword evidence="1" id="KW-0812">Transmembrane</keyword>
<feature type="transmembrane region" description="Helical" evidence="1">
    <location>
        <begin position="12"/>
        <end position="34"/>
    </location>
</feature>
<evidence type="ECO:0000313" key="2">
    <source>
        <dbReference type="EMBL" id="NGO37983.1"/>
    </source>
</evidence>
<accession>A0A6M1RK14</accession>
<dbReference type="EMBL" id="JAAKYA010000006">
    <property type="protein sequence ID" value="NGO37983.1"/>
    <property type="molecule type" value="Genomic_DNA"/>
</dbReference>
<organism evidence="2 3">
    <name type="scientific">Limisphaera ngatamarikiensis</name>
    <dbReference type="NCBI Taxonomy" id="1324935"/>
    <lineage>
        <taxon>Bacteria</taxon>
        <taxon>Pseudomonadati</taxon>
        <taxon>Verrucomicrobiota</taxon>
        <taxon>Verrucomicrobiia</taxon>
        <taxon>Limisphaerales</taxon>
        <taxon>Limisphaeraceae</taxon>
        <taxon>Limisphaera</taxon>
    </lineage>
</organism>
<dbReference type="AlphaFoldDB" id="A0A6M1RK14"/>
<reference evidence="2 3" key="1">
    <citation type="submission" date="2020-02" db="EMBL/GenBank/DDBJ databases">
        <title>Draft genome sequence of Limisphaera ngatamarikiensis NGM72.4T, a thermophilic Verrucomicrobia grouped in subdivision 3.</title>
        <authorList>
            <person name="Carere C.R."/>
            <person name="Steen J."/>
            <person name="Hugenholtz P."/>
            <person name="Stott M.B."/>
        </authorList>
    </citation>
    <scope>NUCLEOTIDE SEQUENCE [LARGE SCALE GENOMIC DNA]</scope>
    <source>
        <strain evidence="2 3">NGM72.4</strain>
    </source>
</reference>
<evidence type="ECO:0008006" key="4">
    <source>
        <dbReference type="Google" id="ProtNLM"/>
    </source>
</evidence>
<protein>
    <recommendedName>
        <fullName evidence="4">FixH family protein</fullName>
    </recommendedName>
</protein>
<keyword evidence="3" id="KW-1185">Reference proteome</keyword>